<gene>
    <name evidence="1" type="ORF">PVE99_02975</name>
</gene>
<dbReference type="AlphaFoldDB" id="A0ABD4WMD4"/>
<evidence type="ECO:0000313" key="1">
    <source>
        <dbReference type="EMBL" id="MDD9781381.1"/>
    </source>
</evidence>
<dbReference type="Proteomes" id="UP001213771">
    <property type="component" value="Unassembled WGS sequence"/>
</dbReference>
<protein>
    <submittedName>
        <fullName evidence="1">Uncharacterized protein</fullName>
    </submittedName>
</protein>
<organism evidence="1 2">
    <name type="scientific">Priestia megaterium</name>
    <name type="common">Bacillus megaterium</name>
    <dbReference type="NCBI Taxonomy" id="1404"/>
    <lineage>
        <taxon>Bacteria</taxon>
        <taxon>Bacillati</taxon>
        <taxon>Bacillota</taxon>
        <taxon>Bacilli</taxon>
        <taxon>Bacillales</taxon>
        <taxon>Bacillaceae</taxon>
        <taxon>Priestia</taxon>
    </lineage>
</organism>
<proteinExistence type="predicted"/>
<comment type="caution">
    <text evidence="1">The sequence shown here is derived from an EMBL/GenBank/DDBJ whole genome shotgun (WGS) entry which is preliminary data.</text>
</comment>
<dbReference type="EMBL" id="JARAOX010000109">
    <property type="protein sequence ID" value="MDD9781381.1"/>
    <property type="molecule type" value="Genomic_DNA"/>
</dbReference>
<evidence type="ECO:0000313" key="2">
    <source>
        <dbReference type="Proteomes" id="UP001213771"/>
    </source>
</evidence>
<accession>A0ABD4WMD4</accession>
<dbReference type="RefSeq" id="WP_098901463.1">
    <property type="nucleotide sequence ID" value="NZ_JARAOX010000109.1"/>
</dbReference>
<reference evidence="1 2" key="1">
    <citation type="submission" date="2023-02" db="EMBL/GenBank/DDBJ databases">
        <authorList>
            <person name="Olszewska D."/>
        </authorList>
    </citation>
    <scope>NUCLEOTIDE SEQUENCE [LARGE SCALE GENOMIC DNA]</scope>
    <source>
        <strain evidence="1 2">FDU301</strain>
    </source>
</reference>
<name>A0ABD4WMD4_PRIMG</name>
<sequence length="163" mass="19352">MSVFLSNWEMKPIKLWLLKMHHYKDKSKSERANKAKTILQLKHKMIGNGRNRIVYDLNNGYVLKIAITKWGIQNNKTEFKIYKHCPVDLREHLCLVKEAGHGWIIMEKMQVEVPDEIYDKGLIKLKNKFLDARIKPKDMWKSNMRLSKKGKITVVDYGNFIMY</sequence>